<evidence type="ECO:0000313" key="2">
    <source>
        <dbReference type="EMBL" id="KAL3777328.1"/>
    </source>
</evidence>
<feature type="transmembrane region" description="Helical" evidence="1">
    <location>
        <begin position="36"/>
        <end position="60"/>
    </location>
</feature>
<dbReference type="AlphaFoldDB" id="A0ABD3NN58"/>
<reference evidence="2 3" key="1">
    <citation type="submission" date="2024-10" db="EMBL/GenBank/DDBJ databases">
        <title>Updated reference genomes for cyclostephanoid diatoms.</title>
        <authorList>
            <person name="Roberts W.R."/>
            <person name="Alverson A.J."/>
        </authorList>
    </citation>
    <scope>NUCLEOTIDE SEQUENCE [LARGE SCALE GENOMIC DNA]</scope>
    <source>
        <strain evidence="2 3">AJA010-31</strain>
    </source>
</reference>
<sequence>MHICSCRLFGFWWLRFLYRCFRLHIHRLFWFCRLRFFYRCFRLHICSCRLFWFCLLCFFYRCFRLHISRLFGFCRLRFLYRCFRLHIHRLFWFCRLRFFYRCFRLHICRLFGICWLCFNRCCRLLVGHYQTDLIFIRSSICNRCSLFFFAIKLSIYRLLQFYLIQTSFCLVCKHSDVGLFDHSDADRPLVCDFLPCYFAS</sequence>
<evidence type="ECO:0000256" key="1">
    <source>
        <dbReference type="SAM" id="Phobius"/>
    </source>
</evidence>
<proteinExistence type="predicted"/>
<comment type="caution">
    <text evidence="2">The sequence shown here is derived from an EMBL/GenBank/DDBJ whole genome shotgun (WGS) entry which is preliminary data.</text>
</comment>
<name>A0ABD3NN58_9STRA</name>
<dbReference type="Proteomes" id="UP001530400">
    <property type="component" value="Unassembled WGS sequence"/>
</dbReference>
<protein>
    <submittedName>
        <fullName evidence="2">Uncharacterized protein</fullName>
    </submittedName>
</protein>
<keyword evidence="1" id="KW-0812">Transmembrane</keyword>
<keyword evidence="3" id="KW-1185">Reference proteome</keyword>
<evidence type="ECO:0000313" key="3">
    <source>
        <dbReference type="Proteomes" id="UP001530400"/>
    </source>
</evidence>
<organism evidence="2 3">
    <name type="scientific">Cyclotella atomus</name>
    <dbReference type="NCBI Taxonomy" id="382360"/>
    <lineage>
        <taxon>Eukaryota</taxon>
        <taxon>Sar</taxon>
        <taxon>Stramenopiles</taxon>
        <taxon>Ochrophyta</taxon>
        <taxon>Bacillariophyta</taxon>
        <taxon>Coscinodiscophyceae</taxon>
        <taxon>Thalassiosirophycidae</taxon>
        <taxon>Stephanodiscales</taxon>
        <taxon>Stephanodiscaceae</taxon>
        <taxon>Cyclotella</taxon>
    </lineage>
</organism>
<keyword evidence="1" id="KW-0472">Membrane</keyword>
<gene>
    <name evidence="2" type="ORF">ACHAWO_001235</name>
</gene>
<dbReference type="EMBL" id="JALLPJ020001051">
    <property type="protein sequence ID" value="KAL3777328.1"/>
    <property type="molecule type" value="Genomic_DNA"/>
</dbReference>
<keyword evidence="1" id="KW-1133">Transmembrane helix</keyword>
<accession>A0ABD3NN58</accession>